<dbReference type="AlphaFoldDB" id="A0A438ADI2"/>
<proteinExistence type="predicted"/>
<comment type="caution">
    <text evidence="1">The sequence shown here is derived from an EMBL/GenBank/DDBJ whole genome shotgun (WGS) entry which is preliminary data.</text>
</comment>
<reference evidence="1 2" key="1">
    <citation type="submission" date="2018-11" db="EMBL/GenBank/DDBJ databases">
        <title>Mesobaculum littorinae gen. nov., sp. nov., isolated from Littorina scabra that represents a novel genus of the order Rhodobacteraceae.</title>
        <authorList>
            <person name="Li F."/>
        </authorList>
    </citation>
    <scope>NUCLEOTIDE SEQUENCE [LARGE SCALE GENOMIC DNA]</scope>
    <source>
        <strain evidence="1 2">M0103</strain>
    </source>
</reference>
<dbReference type="InterPro" id="IPR051468">
    <property type="entry name" value="Fungal_SecMetab_SDRs"/>
</dbReference>
<keyword evidence="2" id="KW-1185">Reference proteome</keyword>
<dbReference type="InterPro" id="IPR036291">
    <property type="entry name" value="NAD(P)-bd_dom_sf"/>
</dbReference>
<protein>
    <submittedName>
        <fullName evidence="1">SDR family NAD(P)-dependent oxidoreductase</fullName>
    </submittedName>
</protein>
<dbReference type="InterPro" id="IPR002347">
    <property type="entry name" value="SDR_fam"/>
</dbReference>
<dbReference type="OrthoDB" id="9785826at2"/>
<gene>
    <name evidence="1" type="ORF">EKE94_16785</name>
</gene>
<dbReference type="Gene3D" id="3.40.50.720">
    <property type="entry name" value="NAD(P)-binding Rossmann-like Domain"/>
    <property type="match status" value="1"/>
</dbReference>
<evidence type="ECO:0000313" key="1">
    <source>
        <dbReference type="EMBL" id="RVV96751.1"/>
    </source>
</evidence>
<evidence type="ECO:0000313" key="2">
    <source>
        <dbReference type="Proteomes" id="UP000285908"/>
    </source>
</evidence>
<dbReference type="PANTHER" id="PTHR43544:SF12">
    <property type="entry name" value="NAD(P)-BINDING ROSSMANN-FOLD SUPERFAMILY PROTEIN"/>
    <property type="match status" value="1"/>
</dbReference>
<dbReference type="EMBL" id="RQXX01000008">
    <property type="protein sequence ID" value="RVV96751.1"/>
    <property type="molecule type" value="Genomic_DNA"/>
</dbReference>
<dbReference type="SUPFAM" id="SSF51735">
    <property type="entry name" value="NAD(P)-binding Rossmann-fold domains"/>
    <property type="match status" value="1"/>
</dbReference>
<dbReference type="PRINTS" id="PR00081">
    <property type="entry name" value="GDHRDH"/>
</dbReference>
<dbReference type="Pfam" id="PF00106">
    <property type="entry name" value="adh_short"/>
    <property type="match status" value="1"/>
</dbReference>
<dbReference type="Proteomes" id="UP000285908">
    <property type="component" value="Unassembled WGS sequence"/>
</dbReference>
<dbReference type="RefSeq" id="WP_127907795.1">
    <property type="nucleotide sequence ID" value="NZ_RQXX01000008.1"/>
</dbReference>
<dbReference type="GO" id="GO:0016491">
    <property type="term" value="F:oxidoreductase activity"/>
    <property type="evidence" value="ECO:0007669"/>
    <property type="project" value="TreeGrafter"/>
</dbReference>
<name>A0A438ADI2_9RHOB</name>
<sequence length="222" mass="23236">MPTDRTLVIGASGGIGGALMAALRQRGSDATGLSRRDDGLEITDEASVARCLGALEGTFDAILLATGALSPGAGRPEKSLAEMDAERLAQSYAVNAIGPALVLKHGLRLLPRERRTVVAALSARVGSIGDNRLGGWHSYRASKAALNQIVHGAAIELRRTHPYAICVALHPGTVATDFTAAYPDHDKTTPDDAAARLLDVLDGLSAKDTGGFYDYAGRPIPW</sequence>
<organism evidence="1 2">
    <name type="scientific">Mesobaculum littorinae</name>
    <dbReference type="NCBI Taxonomy" id="2486419"/>
    <lineage>
        <taxon>Bacteria</taxon>
        <taxon>Pseudomonadati</taxon>
        <taxon>Pseudomonadota</taxon>
        <taxon>Alphaproteobacteria</taxon>
        <taxon>Rhodobacterales</taxon>
        <taxon>Roseobacteraceae</taxon>
        <taxon>Mesobaculum</taxon>
    </lineage>
</organism>
<dbReference type="GO" id="GO:0005737">
    <property type="term" value="C:cytoplasm"/>
    <property type="evidence" value="ECO:0007669"/>
    <property type="project" value="TreeGrafter"/>
</dbReference>
<dbReference type="PANTHER" id="PTHR43544">
    <property type="entry name" value="SHORT-CHAIN DEHYDROGENASE/REDUCTASE"/>
    <property type="match status" value="1"/>
</dbReference>
<accession>A0A438ADI2</accession>